<comment type="cofactor">
    <cofactor evidence="10 13">
        <name>Mg(2+)</name>
        <dbReference type="ChEBI" id="CHEBI:18420"/>
    </cofactor>
    <text evidence="10 13">Binds 1 Mg(2+) ion per subunit.</text>
</comment>
<evidence type="ECO:0000256" key="8">
    <source>
        <dbReference type="ARBA" id="ARBA00031926"/>
    </source>
</evidence>
<comment type="similarity">
    <text evidence="3 10">Belongs to the phosphohexose mutase family.</text>
</comment>
<comment type="pathway">
    <text evidence="2 10">Nucleotide-sugar biosynthesis; UDP-N-acetyl-alpha-D-glucosamine biosynthesis; N-acetyl-alpha-D-glucosamine 1-phosphate from alpha-D-glucosamine 6-phosphate (route I): step 2/2.</text>
</comment>
<dbReference type="PIRSF" id="PIRSF016408">
    <property type="entry name" value="PAGM"/>
    <property type="match status" value="1"/>
</dbReference>
<evidence type="ECO:0000259" key="15">
    <source>
        <dbReference type="Pfam" id="PF02878"/>
    </source>
</evidence>
<name>A0AAV9Y1D2_9CRYT</name>
<evidence type="ECO:0000256" key="6">
    <source>
        <dbReference type="ARBA" id="ARBA00022842"/>
    </source>
</evidence>
<dbReference type="GO" id="GO:0000287">
    <property type="term" value="F:magnesium ion binding"/>
    <property type="evidence" value="ECO:0007669"/>
    <property type="project" value="InterPro"/>
</dbReference>
<dbReference type="Pfam" id="PF00408">
    <property type="entry name" value="PGM_PMM_IV"/>
    <property type="match status" value="1"/>
</dbReference>
<dbReference type="PANTHER" id="PTHR45955:SF1">
    <property type="entry name" value="PHOSPHOACETYLGLUCOSAMINE MUTASE"/>
    <property type="match status" value="1"/>
</dbReference>
<dbReference type="GO" id="GO:0005975">
    <property type="term" value="P:carbohydrate metabolic process"/>
    <property type="evidence" value="ECO:0007669"/>
    <property type="project" value="InterPro"/>
</dbReference>
<dbReference type="SUPFAM" id="SSF53738">
    <property type="entry name" value="Phosphoglucomutase, first 3 domains"/>
    <property type="match status" value="3"/>
</dbReference>
<dbReference type="InterPro" id="IPR016066">
    <property type="entry name" value="A-D-PHexomutase_CS"/>
</dbReference>
<dbReference type="GO" id="GO:0006048">
    <property type="term" value="P:UDP-N-acetylglucosamine biosynthetic process"/>
    <property type="evidence" value="ECO:0007669"/>
    <property type="project" value="UniProtKB-UniRule"/>
</dbReference>
<evidence type="ECO:0000259" key="16">
    <source>
        <dbReference type="Pfam" id="PF21404"/>
    </source>
</evidence>
<feature type="domain" description="Alpha-D-phosphohexomutase alpha/beta/alpha" evidence="15">
    <location>
        <begin position="135"/>
        <end position="185"/>
    </location>
</feature>
<keyword evidence="6 10" id="KW-0460">Magnesium</keyword>
<protein>
    <recommendedName>
        <fullName evidence="4 10">Phosphoacetylglucosamine mutase</fullName>
        <shortName evidence="10">PAGM</shortName>
        <ecNumber evidence="4 10">5.4.2.3</ecNumber>
    </recommendedName>
    <alternativeName>
        <fullName evidence="9 10">Acetylglucosamine phosphomutase</fullName>
    </alternativeName>
    <alternativeName>
        <fullName evidence="8 10">N-acetylglucosamine-phosphate mutase</fullName>
    </alternativeName>
</protein>
<dbReference type="InterPro" id="IPR016055">
    <property type="entry name" value="A-D-PHexomutase_a/b/a-I/II/III"/>
</dbReference>
<reference evidence="17 18" key="1">
    <citation type="submission" date="2023-10" db="EMBL/GenBank/DDBJ databases">
        <title>Comparative genomics analysis reveals potential genetic determinants of host preference in Cryptosporidium xiaoi.</title>
        <authorList>
            <person name="Xiao L."/>
            <person name="Li J."/>
        </authorList>
    </citation>
    <scope>NUCLEOTIDE SEQUENCE [LARGE SCALE GENOMIC DNA]</scope>
    <source>
        <strain evidence="17 18">52996</strain>
    </source>
</reference>
<dbReference type="SUPFAM" id="SSF55957">
    <property type="entry name" value="Phosphoglucomutase, C-terminal domain"/>
    <property type="match status" value="1"/>
</dbReference>
<evidence type="ECO:0000256" key="3">
    <source>
        <dbReference type="ARBA" id="ARBA00010231"/>
    </source>
</evidence>
<feature type="domain" description="Phosphoacetylglucosamine mutase AMG1" evidence="16">
    <location>
        <begin position="384"/>
        <end position="540"/>
    </location>
</feature>
<dbReference type="GO" id="GO:0004610">
    <property type="term" value="F:phosphoacetylglucosamine mutase activity"/>
    <property type="evidence" value="ECO:0007669"/>
    <property type="project" value="UniProtKB-UniRule"/>
</dbReference>
<dbReference type="InterPro" id="IPR036900">
    <property type="entry name" value="A-D-PHexomutase_C_sf"/>
</dbReference>
<dbReference type="EC" id="5.4.2.3" evidence="4 10"/>
<evidence type="ECO:0000256" key="4">
    <source>
        <dbReference type="ARBA" id="ARBA00012731"/>
    </source>
</evidence>
<feature type="binding site" evidence="13">
    <location>
        <position position="364"/>
    </location>
    <ligand>
        <name>Mg(2+)</name>
        <dbReference type="ChEBI" id="CHEBI:18420"/>
    </ligand>
</feature>
<feature type="domain" description="Alpha-D-phosphohexomutase alpha/beta/alpha" evidence="15">
    <location>
        <begin position="66"/>
        <end position="105"/>
    </location>
</feature>
<dbReference type="Gene3D" id="3.40.120.10">
    <property type="entry name" value="Alpha-D-Glucose-1,6-Bisphosphate, subunit A, domain 3"/>
    <property type="match status" value="2"/>
</dbReference>
<sequence>MKSFEEKVKSLVEDTKHGSIVKLGPLIYGTAGFRMNYNENEERVHKVSILCALISCLRSLVEKKWVGIMITASHNPICDNGIKIIDVTGNILNKEYEEICYNVINSVNGDSPVEVLFSYYKNKLLSDNLNEIDISNSKLMLGFDTRPSSKLILEQIKRVITLFGIKKYIFFGYVTTPQLHFMVGTANGLINSRIPKVLENKLGISKLLMDIEENDIIQNSCNGNSEITPKFFNIYYSYHEYYFTESNNQIKNVFLNNSDLISKTNLFRSVKLLNNEFNNLNENGSILLDVANGVGRHHFIEIERILNIEKINVKMINADNPDKLNDCCGAEYIQKNILPPTSYYSDKECNYPSYIDYVASFDGDADRLVYFTSSKSHSNIILIDGDRLSSCYSLVITSMLNEIAMNLDENEFRNSKIPLLNLGVVQTAYANGASTNYIKDLLNTLNPNYFKFGIHCVPTGVKSLHRKAEEFDIGIYFEANGHGTVIHSIKFTEWIKNIKKYILKDSIEKVLHYIHFLESFLNIFNPVIGDAISDLIAFEVSRNFVQNKFGCKFALSLYDDFHVIQDKILLNRDQLNKLVCDPTTEKFLIKPKELQDEIDFYIRSLSDKNSRAFIRPSGTEEVARIYVEASTEKMATEIINYLKGTIYKYFSHK</sequence>
<evidence type="ECO:0000256" key="13">
    <source>
        <dbReference type="PIRSR" id="PIRSR016408-3"/>
    </source>
</evidence>
<evidence type="ECO:0000256" key="2">
    <source>
        <dbReference type="ARBA" id="ARBA00004865"/>
    </source>
</evidence>
<feature type="binding site" evidence="13">
    <location>
        <position position="366"/>
    </location>
    <ligand>
        <name>Mg(2+)</name>
        <dbReference type="ChEBI" id="CHEBI:18420"/>
    </ligand>
</feature>
<dbReference type="PANTHER" id="PTHR45955">
    <property type="entry name" value="PHOSPHOACETYLGLUCOSAMINE MUTASE"/>
    <property type="match status" value="1"/>
</dbReference>
<feature type="binding site" evidence="12">
    <location>
        <begin position="615"/>
        <end position="619"/>
    </location>
    <ligand>
        <name>substrate</name>
    </ligand>
</feature>
<evidence type="ECO:0000259" key="14">
    <source>
        <dbReference type="Pfam" id="PF00408"/>
    </source>
</evidence>
<dbReference type="InterPro" id="IPR049022">
    <property type="entry name" value="AMG1_III"/>
</dbReference>
<feature type="binding site" evidence="12">
    <location>
        <begin position="478"/>
        <end position="480"/>
    </location>
    <ligand>
        <name>substrate</name>
    </ligand>
</feature>
<accession>A0AAV9Y1D2</accession>
<dbReference type="EMBL" id="JAWDEY010000010">
    <property type="protein sequence ID" value="KAK6589962.1"/>
    <property type="molecule type" value="Genomic_DNA"/>
</dbReference>
<organism evidence="17 18">
    <name type="scientific">Cryptosporidium xiaoi</name>
    <dbReference type="NCBI Taxonomy" id="659607"/>
    <lineage>
        <taxon>Eukaryota</taxon>
        <taxon>Sar</taxon>
        <taxon>Alveolata</taxon>
        <taxon>Apicomplexa</taxon>
        <taxon>Conoidasida</taxon>
        <taxon>Coccidia</taxon>
        <taxon>Eucoccidiorida</taxon>
        <taxon>Eimeriorina</taxon>
        <taxon>Cryptosporidiidae</taxon>
        <taxon>Cryptosporidium</taxon>
    </lineage>
</organism>
<feature type="binding site" evidence="12">
    <location>
        <position position="624"/>
    </location>
    <ligand>
        <name>substrate</name>
    </ligand>
</feature>
<dbReference type="Pfam" id="PF02878">
    <property type="entry name" value="PGM_PMM_I"/>
    <property type="match status" value="2"/>
</dbReference>
<keyword evidence="5 10" id="KW-0479">Metal-binding</keyword>
<dbReference type="Proteomes" id="UP001311799">
    <property type="component" value="Unassembled WGS sequence"/>
</dbReference>
<keyword evidence="7 10" id="KW-0413">Isomerase</keyword>
<dbReference type="Pfam" id="PF21404">
    <property type="entry name" value="AMG1_III"/>
    <property type="match status" value="1"/>
</dbReference>
<evidence type="ECO:0000256" key="10">
    <source>
        <dbReference type="PIRNR" id="PIRNR016408"/>
    </source>
</evidence>
<evidence type="ECO:0000256" key="11">
    <source>
        <dbReference type="PIRSR" id="PIRSR016408-1"/>
    </source>
</evidence>
<dbReference type="AlphaFoldDB" id="A0AAV9Y1D2"/>
<gene>
    <name evidence="17" type="ORF">RS030_192943</name>
</gene>
<comment type="caution">
    <text evidence="17">The sequence shown here is derived from an EMBL/GenBank/DDBJ whole genome shotgun (WGS) entry which is preliminary data.</text>
</comment>
<feature type="binding site" description="via phosphate group" evidence="13">
    <location>
        <position position="73"/>
    </location>
    <ligand>
        <name>Mg(2+)</name>
        <dbReference type="ChEBI" id="CHEBI:18420"/>
    </ligand>
</feature>
<feature type="active site" description="Phosphoserine intermediate" evidence="11">
    <location>
        <position position="73"/>
    </location>
</feature>
<dbReference type="InterPro" id="IPR005844">
    <property type="entry name" value="A-D-PHexomutase_a/b/a-I"/>
</dbReference>
<comment type="catalytic activity">
    <reaction evidence="1 10">
        <text>N-acetyl-alpha-D-glucosamine 1-phosphate = N-acetyl-D-glucosamine 6-phosphate</text>
        <dbReference type="Rhea" id="RHEA:23804"/>
        <dbReference type="ChEBI" id="CHEBI:57513"/>
        <dbReference type="ChEBI" id="CHEBI:57776"/>
        <dbReference type="EC" id="5.4.2.3"/>
    </reaction>
</comment>
<proteinExistence type="inferred from homology"/>
<evidence type="ECO:0000313" key="18">
    <source>
        <dbReference type="Proteomes" id="UP001311799"/>
    </source>
</evidence>
<evidence type="ECO:0000256" key="5">
    <source>
        <dbReference type="ARBA" id="ARBA00022723"/>
    </source>
</evidence>
<feature type="domain" description="Alpha-D-phosphohexomutase C-terminal" evidence="14">
    <location>
        <begin position="607"/>
        <end position="638"/>
    </location>
</feature>
<dbReference type="PROSITE" id="PS00710">
    <property type="entry name" value="PGM_PMM"/>
    <property type="match status" value="1"/>
</dbReference>
<dbReference type="Gene3D" id="3.30.310.50">
    <property type="entry name" value="Alpha-D-phosphohexomutase, C-terminal domain"/>
    <property type="match status" value="1"/>
</dbReference>
<keyword evidence="18" id="KW-1185">Reference proteome</keyword>
<evidence type="ECO:0000313" key="17">
    <source>
        <dbReference type="EMBL" id="KAK6589962.1"/>
    </source>
</evidence>
<feature type="binding site" evidence="13">
    <location>
        <position position="362"/>
    </location>
    <ligand>
        <name>Mg(2+)</name>
        <dbReference type="ChEBI" id="CHEBI:18420"/>
    </ligand>
</feature>
<evidence type="ECO:0000256" key="1">
    <source>
        <dbReference type="ARBA" id="ARBA00000558"/>
    </source>
</evidence>
<evidence type="ECO:0000256" key="7">
    <source>
        <dbReference type="ARBA" id="ARBA00023235"/>
    </source>
</evidence>
<dbReference type="InterPro" id="IPR016657">
    <property type="entry name" value="PAGM"/>
</dbReference>
<evidence type="ECO:0000256" key="12">
    <source>
        <dbReference type="PIRSR" id="PIRSR016408-2"/>
    </source>
</evidence>
<dbReference type="InterPro" id="IPR005843">
    <property type="entry name" value="A-D-PHexomutase_C"/>
</dbReference>
<evidence type="ECO:0000256" key="9">
    <source>
        <dbReference type="ARBA" id="ARBA00032065"/>
    </source>
</evidence>